<dbReference type="SUPFAM" id="SSF52047">
    <property type="entry name" value="RNI-like"/>
    <property type="match status" value="1"/>
</dbReference>
<keyword evidence="2" id="KW-1185">Reference proteome</keyword>
<evidence type="ECO:0008006" key="3">
    <source>
        <dbReference type="Google" id="ProtNLM"/>
    </source>
</evidence>
<name>A0AAV9ZL95_9AGAR</name>
<reference evidence="1 2" key="1">
    <citation type="journal article" date="2024" name="J Genomics">
        <title>Draft genome sequencing and assembly of Favolaschia claudopus CIRM-BRFM 2984 isolated from oak limbs.</title>
        <authorList>
            <person name="Navarro D."/>
            <person name="Drula E."/>
            <person name="Chaduli D."/>
            <person name="Cazenave R."/>
            <person name="Ahrendt S."/>
            <person name="Wang J."/>
            <person name="Lipzen A."/>
            <person name="Daum C."/>
            <person name="Barry K."/>
            <person name="Grigoriev I.V."/>
            <person name="Favel A."/>
            <person name="Rosso M.N."/>
            <person name="Martin F."/>
        </authorList>
    </citation>
    <scope>NUCLEOTIDE SEQUENCE [LARGE SCALE GENOMIC DNA]</scope>
    <source>
        <strain evidence="1 2">CIRM-BRFM 2984</strain>
    </source>
</reference>
<proteinExistence type="predicted"/>
<dbReference type="Gene3D" id="3.80.10.10">
    <property type="entry name" value="Ribonuclease Inhibitor"/>
    <property type="match status" value="1"/>
</dbReference>
<dbReference type="Proteomes" id="UP001362999">
    <property type="component" value="Unassembled WGS sequence"/>
</dbReference>
<dbReference type="EMBL" id="JAWWNJ010000133">
    <property type="protein sequence ID" value="KAK6984959.1"/>
    <property type="molecule type" value="Genomic_DNA"/>
</dbReference>
<comment type="caution">
    <text evidence="1">The sequence shown here is derived from an EMBL/GenBank/DDBJ whole genome shotgun (WGS) entry which is preliminary data.</text>
</comment>
<organism evidence="1 2">
    <name type="scientific">Favolaschia claudopus</name>
    <dbReference type="NCBI Taxonomy" id="2862362"/>
    <lineage>
        <taxon>Eukaryota</taxon>
        <taxon>Fungi</taxon>
        <taxon>Dikarya</taxon>
        <taxon>Basidiomycota</taxon>
        <taxon>Agaricomycotina</taxon>
        <taxon>Agaricomycetes</taxon>
        <taxon>Agaricomycetidae</taxon>
        <taxon>Agaricales</taxon>
        <taxon>Marasmiineae</taxon>
        <taxon>Mycenaceae</taxon>
        <taxon>Favolaschia</taxon>
    </lineage>
</organism>
<sequence length="374" mass="43036">MRQRNLLAVQELLDHSIGFLASSMHDLLACSLVSRSWLHPAQSIVFRSPMKQIHDMASSSTSGRTRERWLQFYRAIILSPHLACLVRELYLGTIQMDRRTIESISRLPFTHLESLWLALPKELETPGSLKALVAQDTLRHLKLYRCEDIVKLLQHRSAPIRHLDLVYQGDSDLRTFRSIENTSCIPVVVLEFDGDFDIAFGSRLELASLLKPFDMSKVKAFRIEPDNRVTISWKSMPENAIEMLDIFIDDGLTEFLDFSKFPNLRYLRLEFGYGIPDMSLPALRSIAASHKIQTLVISMCDYPLDMSLFPDLDSILASLPVLSVEIEQTGIFDPNASRFYPNLVERNLFSSVHRSYEFNEEEIAQRWRDLIDTL</sequence>
<evidence type="ECO:0000313" key="1">
    <source>
        <dbReference type="EMBL" id="KAK6984959.1"/>
    </source>
</evidence>
<dbReference type="AlphaFoldDB" id="A0AAV9ZL95"/>
<protein>
    <recommendedName>
        <fullName evidence="3">F-box domain-containing protein</fullName>
    </recommendedName>
</protein>
<evidence type="ECO:0000313" key="2">
    <source>
        <dbReference type="Proteomes" id="UP001362999"/>
    </source>
</evidence>
<accession>A0AAV9ZL95</accession>
<gene>
    <name evidence="1" type="ORF">R3P38DRAFT_3450946</name>
</gene>
<dbReference type="InterPro" id="IPR032675">
    <property type="entry name" value="LRR_dom_sf"/>
</dbReference>